<evidence type="ECO:0000313" key="4">
    <source>
        <dbReference type="EMBL" id="PWK53022.1"/>
    </source>
</evidence>
<evidence type="ECO:0000313" key="5">
    <source>
        <dbReference type="Proteomes" id="UP000245790"/>
    </source>
</evidence>
<dbReference type="Gene3D" id="2.40.160.20">
    <property type="match status" value="1"/>
</dbReference>
<dbReference type="InterPro" id="IPR027385">
    <property type="entry name" value="Beta-barrel_OMP"/>
</dbReference>
<keyword evidence="5" id="KW-1185">Reference proteome</keyword>
<dbReference type="Proteomes" id="UP000245790">
    <property type="component" value="Unassembled WGS sequence"/>
</dbReference>
<organism evidence="4 5">
    <name type="scientific">Pleionea mediterranea</name>
    <dbReference type="NCBI Taxonomy" id="523701"/>
    <lineage>
        <taxon>Bacteria</taxon>
        <taxon>Pseudomonadati</taxon>
        <taxon>Pseudomonadota</taxon>
        <taxon>Gammaproteobacteria</taxon>
        <taxon>Oceanospirillales</taxon>
        <taxon>Pleioneaceae</taxon>
        <taxon>Pleionea</taxon>
    </lineage>
</organism>
<feature type="domain" description="Outer membrane protein beta-barrel" evidence="3">
    <location>
        <begin position="46"/>
        <end position="219"/>
    </location>
</feature>
<proteinExistence type="predicted"/>
<dbReference type="OrthoDB" id="7620169at2"/>
<protein>
    <submittedName>
        <fullName evidence="4">Opacity protein-like surface antigen</fullName>
    </submittedName>
</protein>
<name>A0A316FXG0_9GAMM</name>
<dbReference type="InterPro" id="IPR011250">
    <property type="entry name" value="OMP/PagP_B-barrel"/>
</dbReference>
<evidence type="ECO:0000256" key="2">
    <source>
        <dbReference type="SAM" id="MobiDB-lite"/>
    </source>
</evidence>
<keyword evidence="1" id="KW-0732">Signal</keyword>
<dbReference type="RefSeq" id="WP_109762993.1">
    <property type="nucleotide sequence ID" value="NZ_QGGU01000004.1"/>
</dbReference>
<feature type="compositionally biased region" description="Polar residues" evidence="2">
    <location>
        <begin position="1"/>
        <end position="22"/>
    </location>
</feature>
<gene>
    <name evidence="4" type="ORF">C8D97_104240</name>
</gene>
<comment type="caution">
    <text evidence="4">The sequence shown here is derived from an EMBL/GenBank/DDBJ whole genome shotgun (WGS) entry which is preliminary data.</text>
</comment>
<reference evidence="4 5" key="1">
    <citation type="submission" date="2018-05" db="EMBL/GenBank/DDBJ databases">
        <title>Genomic Encyclopedia of Type Strains, Phase IV (KMG-IV): sequencing the most valuable type-strain genomes for metagenomic binning, comparative biology and taxonomic classification.</title>
        <authorList>
            <person name="Goeker M."/>
        </authorList>
    </citation>
    <scope>NUCLEOTIDE SEQUENCE [LARGE SCALE GENOMIC DNA]</scope>
    <source>
        <strain evidence="4 5">DSM 25350</strain>
    </source>
</reference>
<dbReference type="AlphaFoldDB" id="A0A316FXG0"/>
<dbReference type="Pfam" id="PF13505">
    <property type="entry name" value="OMP_b-brl"/>
    <property type="match status" value="1"/>
</dbReference>
<dbReference type="EMBL" id="QGGU01000004">
    <property type="protein sequence ID" value="PWK53022.1"/>
    <property type="molecule type" value="Genomic_DNA"/>
</dbReference>
<evidence type="ECO:0000256" key="1">
    <source>
        <dbReference type="ARBA" id="ARBA00022729"/>
    </source>
</evidence>
<sequence>MTNANKYLDTNSLKNRPLQNKPLQKMSRSKSFVKPFLLAAPVIGLIMSLPTHARSSDDKGIYFGGNYSQVKTKDADEFNDDNDAYGLHIGAQLNPFISIEGGYLDFGSYGSDASRADTDGYTLAFKAGLPLTDRFDIYAQAGHLWWETDYQVLGFDGSIDGDEPFYGIGAAFGLTENLHLRLEYNRYQVEFAQNENGPITGSDRDADLDQASVGLSMYF</sequence>
<feature type="region of interest" description="Disordered" evidence="2">
    <location>
        <begin position="1"/>
        <end position="26"/>
    </location>
</feature>
<evidence type="ECO:0000259" key="3">
    <source>
        <dbReference type="Pfam" id="PF13505"/>
    </source>
</evidence>
<dbReference type="SUPFAM" id="SSF56925">
    <property type="entry name" value="OMPA-like"/>
    <property type="match status" value="1"/>
</dbReference>
<accession>A0A316FXG0</accession>